<dbReference type="Proteomes" id="UP000000607">
    <property type="component" value="Chromosome"/>
</dbReference>
<reference evidence="1 2" key="1">
    <citation type="journal article" date="2004" name="Nat. Biotechnol.">
        <title>The genome sequence of the capnophilic rumen bacterium Mannheimia succiniciproducens.</title>
        <authorList>
            <person name="Hong S.H."/>
            <person name="Kim J.S."/>
            <person name="Lee S.Y."/>
            <person name="In Y.H."/>
            <person name="Choi S.S."/>
            <person name="Rih J.-K."/>
            <person name="Kim C.H."/>
            <person name="Jeong H."/>
            <person name="Hur C.G."/>
            <person name="Kim J.J."/>
        </authorList>
    </citation>
    <scope>NUCLEOTIDE SEQUENCE [LARGE SCALE GENOMIC DNA]</scope>
    <source>
        <strain evidence="2">KCTC 0769BP / MBEL55E</strain>
    </source>
</reference>
<organism evidence="1 2">
    <name type="scientific">Mannheimia succiniciproducens (strain KCTC 0769BP / MBEL55E)</name>
    <dbReference type="NCBI Taxonomy" id="221988"/>
    <lineage>
        <taxon>Bacteria</taxon>
        <taxon>Pseudomonadati</taxon>
        <taxon>Pseudomonadota</taxon>
        <taxon>Gammaproteobacteria</taxon>
        <taxon>Pasteurellales</taxon>
        <taxon>Pasteurellaceae</taxon>
        <taxon>Basfia</taxon>
    </lineage>
</organism>
<accession>Q65QK3</accession>
<protein>
    <submittedName>
        <fullName evidence="1">Uncharacterized protein</fullName>
    </submittedName>
</protein>
<dbReference type="EMBL" id="AE016827">
    <property type="protein sequence ID" value="AAU38757.1"/>
    <property type="molecule type" value="Genomic_DNA"/>
</dbReference>
<keyword evidence="2" id="KW-1185">Reference proteome</keyword>
<name>Q65QK3_MANSM</name>
<sequence length="57" mass="6283">MLTQSPAFNPQSQLSRCGAKNQAIGCNGNFMARCTTGREQSVSLEVFFIKLPEKPYS</sequence>
<evidence type="ECO:0000313" key="1">
    <source>
        <dbReference type="EMBL" id="AAU38757.1"/>
    </source>
</evidence>
<dbReference type="HOGENOM" id="CLU_2991379_0_0_6"/>
<dbReference type="KEGG" id="msu:MS2150"/>
<dbReference type="AlphaFoldDB" id="Q65QK3"/>
<dbReference type="STRING" id="221988.MS2150"/>
<proteinExistence type="predicted"/>
<evidence type="ECO:0000313" key="2">
    <source>
        <dbReference type="Proteomes" id="UP000000607"/>
    </source>
</evidence>
<gene>
    <name evidence="1" type="ordered locus">MS2150</name>
</gene>